<comment type="caution">
    <text evidence="1">The sequence shown here is derived from an EMBL/GenBank/DDBJ whole genome shotgun (WGS) entry which is preliminary data.</text>
</comment>
<evidence type="ECO:0000313" key="1">
    <source>
        <dbReference type="EMBL" id="GIY34876.1"/>
    </source>
</evidence>
<gene>
    <name evidence="1" type="ORF">CEXT_584071</name>
</gene>
<dbReference type="EMBL" id="BPLR01009824">
    <property type="protein sequence ID" value="GIY34876.1"/>
    <property type="molecule type" value="Genomic_DNA"/>
</dbReference>
<proteinExistence type="predicted"/>
<protein>
    <submittedName>
        <fullName evidence="1">Uncharacterized protein</fullName>
    </submittedName>
</protein>
<organism evidence="1 2">
    <name type="scientific">Caerostris extrusa</name>
    <name type="common">Bark spider</name>
    <name type="synonym">Caerostris bankana</name>
    <dbReference type="NCBI Taxonomy" id="172846"/>
    <lineage>
        <taxon>Eukaryota</taxon>
        <taxon>Metazoa</taxon>
        <taxon>Ecdysozoa</taxon>
        <taxon>Arthropoda</taxon>
        <taxon>Chelicerata</taxon>
        <taxon>Arachnida</taxon>
        <taxon>Araneae</taxon>
        <taxon>Araneomorphae</taxon>
        <taxon>Entelegynae</taxon>
        <taxon>Araneoidea</taxon>
        <taxon>Araneidae</taxon>
        <taxon>Caerostris</taxon>
    </lineage>
</organism>
<accession>A0AAV4SNP0</accession>
<name>A0AAV4SNP0_CAEEX</name>
<dbReference type="AlphaFoldDB" id="A0AAV4SNP0"/>
<reference evidence="1 2" key="1">
    <citation type="submission" date="2021-06" db="EMBL/GenBank/DDBJ databases">
        <title>Caerostris extrusa draft genome.</title>
        <authorList>
            <person name="Kono N."/>
            <person name="Arakawa K."/>
        </authorList>
    </citation>
    <scope>NUCLEOTIDE SEQUENCE [LARGE SCALE GENOMIC DNA]</scope>
</reference>
<evidence type="ECO:0000313" key="2">
    <source>
        <dbReference type="Proteomes" id="UP001054945"/>
    </source>
</evidence>
<keyword evidence="2" id="KW-1185">Reference proteome</keyword>
<sequence>MPQNQMYHFDMKPYSPKRNEMGPFKDFTPLSLQKFTKIKKSRNPLCELIKSLGERSNFWSDEIGKGVGLHFLHGEGKESLSECIKVDVKSVIQMYLGAESDIQVAISET</sequence>
<dbReference type="Proteomes" id="UP001054945">
    <property type="component" value="Unassembled WGS sequence"/>
</dbReference>